<dbReference type="PROSITE" id="PS51257">
    <property type="entry name" value="PROKAR_LIPOPROTEIN"/>
    <property type="match status" value="1"/>
</dbReference>
<dbReference type="Proteomes" id="UP000193224">
    <property type="component" value="Unassembled WGS sequence"/>
</dbReference>
<sequence>MQKHSKVALGLGIASLLAVSGCIDPADYETTPVEVQTAKGVVTCQLYREKQVVWDEAISIPPGMTIREGDQICVNEGIRRLKK</sequence>
<evidence type="ECO:0000313" key="2">
    <source>
        <dbReference type="Proteomes" id="UP000193224"/>
    </source>
</evidence>
<evidence type="ECO:0008006" key="3">
    <source>
        <dbReference type="Google" id="ProtNLM"/>
    </source>
</evidence>
<gene>
    <name evidence="1" type="ORF">ROA7745_00822</name>
</gene>
<dbReference type="RefSeq" id="WP_085798972.1">
    <property type="nucleotide sequence ID" value="NZ_FWXB01000002.1"/>
</dbReference>
<keyword evidence="2" id="KW-1185">Reference proteome</keyword>
<name>A0A1X7BN22_9RHOB</name>
<organism evidence="1 2">
    <name type="scientific">Roseovarius aestuarii</name>
    <dbReference type="NCBI Taxonomy" id="475083"/>
    <lineage>
        <taxon>Bacteria</taxon>
        <taxon>Pseudomonadati</taxon>
        <taxon>Pseudomonadota</taxon>
        <taxon>Alphaproteobacteria</taxon>
        <taxon>Rhodobacterales</taxon>
        <taxon>Roseobacteraceae</taxon>
        <taxon>Roseovarius</taxon>
    </lineage>
</organism>
<proteinExistence type="predicted"/>
<dbReference type="AlphaFoldDB" id="A0A1X7BN22"/>
<evidence type="ECO:0000313" key="1">
    <source>
        <dbReference type="EMBL" id="SMC11013.1"/>
    </source>
</evidence>
<dbReference type="OrthoDB" id="7777983at2"/>
<reference evidence="1 2" key="1">
    <citation type="submission" date="2017-03" db="EMBL/GenBank/DDBJ databases">
        <authorList>
            <person name="Afonso C.L."/>
            <person name="Miller P.J."/>
            <person name="Scott M.A."/>
            <person name="Spackman E."/>
            <person name="Goraichik I."/>
            <person name="Dimitrov K.M."/>
            <person name="Suarez D.L."/>
            <person name="Swayne D.E."/>
        </authorList>
    </citation>
    <scope>NUCLEOTIDE SEQUENCE [LARGE SCALE GENOMIC DNA]</scope>
    <source>
        <strain evidence="1 2">CECT 7745</strain>
    </source>
</reference>
<protein>
    <recommendedName>
        <fullName evidence="3">Lipoprotein</fullName>
    </recommendedName>
</protein>
<accession>A0A1X7BN22</accession>
<dbReference type="EMBL" id="FWXB01000002">
    <property type="protein sequence ID" value="SMC11013.1"/>
    <property type="molecule type" value="Genomic_DNA"/>
</dbReference>